<dbReference type="Gene3D" id="3.30.1120.10">
    <property type="match status" value="1"/>
</dbReference>
<comment type="cofactor">
    <cofactor evidence="1">
        <name>Ca(2+)</name>
        <dbReference type="ChEBI" id="CHEBI:29108"/>
    </cofactor>
</comment>
<dbReference type="Proteomes" id="UP000326837">
    <property type="component" value="Chromosome"/>
</dbReference>
<reference evidence="10" key="1">
    <citation type="submission" date="2019-10" db="EMBL/GenBank/DDBJ databases">
        <title>Lacipirellula parvula gen. nov., sp. nov., representing a lineage of planctomycetes widespread in freshwater anoxic habitats, and description of the family Lacipirellulaceae.</title>
        <authorList>
            <person name="Dedysh S.N."/>
            <person name="Kulichevskaya I.S."/>
            <person name="Beletsky A.V."/>
            <person name="Rakitin A.L."/>
            <person name="Mardanov A.V."/>
            <person name="Ivanova A.A."/>
            <person name="Saltykova V.X."/>
            <person name="Rijpstra W.I.C."/>
            <person name="Sinninghe Damste J.S."/>
            <person name="Ravin N.V."/>
        </authorList>
    </citation>
    <scope>NUCLEOTIDE SEQUENCE [LARGE SCALE GENOMIC DNA]</scope>
    <source>
        <strain evidence="10">PX69</strain>
    </source>
</reference>
<evidence type="ECO:0000259" key="8">
    <source>
        <dbReference type="Pfam" id="PF00884"/>
    </source>
</evidence>
<dbReference type="PROSITE" id="PS00018">
    <property type="entry name" value="EF_HAND_1"/>
    <property type="match status" value="1"/>
</dbReference>
<proteinExistence type="inferred from homology"/>
<dbReference type="SUPFAM" id="SSF53649">
    <property type="entry name" value="Alkaline phosphatase-like"/>
    <property type="match status" value="1"/>
</dbReference>
<name>A0A5K7X685_9BACT</name>
<dbReference type="Gene3D" id="2.60.120.200">
    <property type="match status" value="1"/>
</dbReference>
<gene>
    <name evidence="9" type="ORF">PLANPX_0969</name>
</gene>
<dbReference type="InterPro" id="IPR013320">
    <property type="entry name" value="ConA-like_dom_sf"/>
</dbReference>
<evidence type="ECO:0000256" key="6">
    <source>
        <dbReference type="ARBA" id="ARBA00022837"/>
    </source>
</evidence>
<dbReference type="InterPro" id="IPR017850">
    <property type="entry name" value="Alkaline_phosphatase_core_sf"/>
</dbReference>
<dbReference type="InterPro" id="IPR000917">
    <property type="entry name" value="Sulfatase_N"/>
</dbReference>
<keyword evidence="10" id="KW-1185">Reference proteome</keyword>
<dbReference type="PANTHER" id="PTHR42693:SF42">
    <property type="entry name" value="ARYLSULFATASE G"/>
    <property type="match status" value="1"/>
</dbReference>
<dbReference type="InterPro" id="IPR050738">
    <property type="entry name" value="Sulfatase"/>
</dbReference>
<accession>A0A5K7X685</accession>
<comment type="similarity">
    <text evidence="2">Belongs to the sulfatase family.</text>
</comment>
<feature type="domain" description="Sulfatase N-terminal" evidence="8">
    <location>
        <begin position="21"/>
        <end position="331"/>
    </location>
</feature>
<dbReference type="AlphaFoldDB" id="A0A5K7X685"/>
<feature type="chain" id="PRO_5024873278" evidence="7">
    <location>
        <begin position="17"/>
        <end position="993"/>
    </location>
</feature>
<dbReference type="SUPFAM" id="SSF49899">
    <property type="entry name" value="Concanavalin A-like lectins/glucanases"/>
    <property type="match status" value="1"/>
</dbReference>
<dbReference type="KEGG" id="lpav:PLANPX_0969"/>
<evidence type="ECO:0000256" key="1">
    <source>
        <dbReference type="ARBA" id="ARBA00001913"/>
    </source>
</evidence>
<feature type="signal peptide" evidence="7">
    <location>
        <begin position="1"/>
        <end position="16"/>
    </location>
</feature>
<dbReference type="Pfam" id="PF00884">
    <property type="entry name" value="Sulfatase"/>
    <property type="match status" value="1"/>
</dbReference>
<evidence type="ECO:0000256" key="3">
    <source>
        <dbReference type="ARBA" id="ARBA00022723"/>
    </source>
</evidence>
<dbReference type="GO" id="GO:0046872">
    <property type="term" value="F:metal ion binding"/>
    <property type="evidence" value="ECO:0007669"/>
    <property type="project" value="UniProtKB-KW"/>
</dbReference>
<dbReference type="PANTHER" id="PTHR42693">
    <property type="entry name" value="ARYLSULFATASE FAMILY MEMBER"/>
    <property type="match status" value="1"/>
</dbReference>
<dbReference type="RefSeq" id="WP_172991861.1">
    <property type="nucleotide sequence ID" value="NZ_AP021861.1"/>
</dbReference>
<dbReference type="InterPro" id="IPR018247">
    <property type="entry name" value="EF_Hand_1_Ca_BS"/>
</dbReference>
<keyword evidence="3" id="KW-0479">Metal-binding</keyword>
<keyword evidence="5 9" id="KW-0378">Hydrolase</keyword>
<evidence type="ECO:0000256" key="4">
    <source>
        <dbReference type="ARBA" id="ARBA00022729"/>
    </source>
</evidence>
<evidence type="ECO:0000313" key="10">
    <source>
        <dbReference type="Proteomes" id="UP000326837"/>
    </source>
</evidence>
<dbReference type="GO" id="GO:0004065">
    <property type="term" value="F:arylsulfatase activity"/>
    <property type="evidence" value="ECO:0007669"/>
    <property type="project" value="UniProtKB-EC"/>
</dbReference>
<evidence type="ECO:0000256" key="5">
    <source>
        <dbReference type="ARBA" id="ARBA00022801"/>
    </source>
</evidence>
<organism evidence="9 10">
    <name type="scientific">Lacipirellula parvula</name>
    <dbReference type="NCBI Taxonomy" id="2650471"/>
    <lineage>
        <taxon>Bacteria</taxon>
        <taxon>Pseudomonadati</taxon>
        <taxon>Planctomycetota</taxon>
        <taxon>Planctomycetia</taxon>
        <taxon>Pirellulales</taxon>
        <taxon>Lacipirellulaceae</taxon>
        <taxon>Lacipirellula</taxon>
    </lineage>
</organism>
<dbReference type="EMBL" id="AP021861">
    <property type="protein sequence ID" value="BBO31357.1"/>
    <property type="molecule type" value="Genomic_DNA"/>
</dbReference>
<evidence type="ECO:0000256" key="7">
    <source>
        <dbReference type="SAM" id="SignalP"/>
    </source>
</evidence>
<evidence type="ECO:0000313" key="9">
    <source>
        <dbReference type="EMBL" id="BBO31357.1"/>
    </source>
</evidence>
<dbReference type="Gene3D" id="3.40.720.10">
    <property type="entry name" value="Alkaline Phosphatase, subunit A"/>
    <property type="match status" value="1"/>
</dbReference>
<keyword evidence="6" id="KW-0106">Calcium</keyword>
<evidence type="ECO:0000256" key="2">
    <source>
        <dbReference type="ARBA" id="ARBA00008779"/>
    </source>
</evidence>
<keyword evidence="4 7" id="KW-0732">Signal</keyword>
<protein>
    <submittedName>
        <fullName evidence="9">Arylsulfatase</fullName>
        <ecNumber evidence="9">3.1.6.1</ecNumber>
    </submittedName>
</protein>
<dbReference type="EC" id="3.1.6.1" evidence="9"/>
<sequence>MTVGALVLACPLQAFAASSKPNILFILGDDIGWTQTSVQMDPNIPFSKSDYHETPNLERLASQGMRFSNAYGQPMCSPGKIALLTGKSPAQNQMNNVIDYTLFPDAVYSGHELTGVLPMYKLDENKTVADWLKAKTPDYGTAMIRKDHVGATPTEYGFDLYDFFLNGYAPAGEDPHKLFSTANRANAYINDQASQDKPFFMLLAPSASHAPYEYRQSTFQYFQNKAKGARHKSDQLAADTFELDAMVGQVLDNLDAQGLSDNTYVFFTSDNGGNASARFNEPLIGGKGNIYEGGLRVPFIVRGPGIAPNSTSSVPTVGMDLFATASEIAGITAPLDPMLESASILPVLHNNGQLPGGVPLQRAFGANGELFFHIPHYSDNATPMSAIRDGDYKLIKIYAESGNPEQIMLFNIAANPTESTNVNSPLNLASQMPQKVQQMLGKLDNWLTGVDASMPQRDTDPVMFTWNASQRGEYPTQWRSTTRVKDFRSETWDAVHNQPHNPAYDAKLVATTPLQPNLAHDAYKFDGNDYMFRPFFRVSDPKANSPYDKDNSATLSMWLKIDAMDRNQLVFETGDGNSAGMSMSIGDADGDGVFNDVRVRVLGQGDVSLTATGKLDVFDNPTKRFMEVTAVISDDPANRYLDLYINGALFTHIAGIAGAAGTVNWDGLDEAGLGNARGYSSNNVGGNGGTGPRPFLGGFRGQIAEMRFANYAVTAANVASMYNAKFDAAGYRVQGVSGQAAVPGARPTDLSLGMSESAGMQVSQETRGRLLQALSVDAIVTPGENNSANNGFSSGVLAQNAEYVSYMLNFDPQGNEVGTMKQIVGSVTFSDDIIGLITNVGTLALSDKIVGGFGNYGQAANRGVAFDPANQVTISADHRTITFNLSVAGDDALQFRVLTALNLTPNDADFNNDGYVNNDDLVIWKGAFGTTTAGDANGDGVTDGADFLVWQQTFGTGPVATTAASATVPEPAAASLLAIAAVAGWAARRRQTA</sequence>